<proteinExistence type="predicted"/>
<protein>
    <submittedName>
        <fullName evidence="1">Uncharacterized protein</fullName>
    </submittedName>
</protein>
<reference evidence="1 2" key="1">
    <citation type="journal article" date="2011" name="Proc. Natl. Acad. Sci. U.S.A.">
        <title>Niche of harmful alga Aureococcus anophagefferens revealed through ecogenomics.</title>
        <authorList>
            <person name="Gobler C.J."/>
            <person name="Berry D.L."/>
            <person name="Dyhrman S.T."/>
            <person name="Wilhelm S.W."/>
            <person name="Salamov A."/>
            <person name="Lobanov A.V."/>
            <person name="Zhang Y."/>
            <person name="Collier J.L."/>
            <person name="Wurch L.L."/>
            <person name="Kustka A.B."/>
            <person name="Dill B.D."/>
            <person name="Shah M."/>
            <person name="VerBerkmoes N.C."/>
            <person name="Kuo A."/>
            <person name="Terry A."/>
            <person name="Pangilinan J."/>
            <person name="Lindquist E.A."/>
            <person name="Lucas S."/>
            <person name="Paulsen I.T."/>
            <person name="Hattenrath-Lehmann T.K."/>
            <person name="Talmage S.C."/>
            <person name="Walker E.A."/>
            <person name="Koch F."/>
            <person name="Burson A.M."/>
            <person name="Marcoval M.A."/>
            <person name="Tang Y.Z."/>
            <person name="Lecleir G.R."/>
            <person name="Coyne K.J."/>
            <person name="Berg G.M."/>
            <person name="Bertrand E.M."/>
            <person name="Saito M.A."/>
            <person name="Gladyshev V.N."/>
            <person name="Grigoriev I.V."/>
        </authorList>
    </citation>
    <scope>NUCLEOTIDE SEQUENCE [LARGE SCALE GENOMIC DNA]</scope>
    <source>
        <strain evidence="2">CCMP 1984</strain>
    </source>
</reference>
<dbReference type="Gene3D" id="3.10.450.50">
    <property type="match status" value="1"/>
</dbReference>
<dbReference type="EMBL" id="GL833142">
    <property type="protein sequence ID" value="EGB05316.1"/>
    <property type="molecule type" value="Genomic_DNA"/>
</dbReference>
<gene>
    <name evidence="1" type="ORF">AURANDRAFT_66542</name>
</gene>
<name>F0YHY7_AURAN</name>
<dbReference type="SUPFAM" id="SSF50978">
    <property type="entry name" value="WD40 repeat-like"/>
    <property type="match status" value="1"/>
</dbReference>
<dbReference type="InterPro" id="IPR015943">
    <property type="entry name" value="WD40/YVTN_repeat-like_dom_sf"/>
</dbReference>
<evidence type="ECO:0000313" key="1">
    <source>
        <dbReference type="EMBL" id="EGB05316.1"/>
    </source>
</evidence>
<dbReference type="InParanoid" id="F0YHY7"/>
<dbReference type="GeneID" id="20225850"/>
<organism evidence="2">
    <name type="scientific">Aureococcus anophagefferens</name>
    <name type="common">Harmful bloom alga</name>
    <dbReference type="NCBI Taxonomy" id="44056"/>
    <lineage>
        <taxon>Eukaryota</taxon>
        <taxon>Sar</taxon>
        <taxon>Stramenopiles</taxon>
        <taxon>Ochrophyta</taxon>
        <taxon>Pelagophyceae</taxon>
        <taxon>Pelagomonadales</taxon>
        <taxon>Pelagomonadaceae</taxon>
        <taxon>Aureococcus</taxon>
    </lineage>
</organism>
<dbReference type="InterPro" id="IPR032710">
    <property type="entry name" value="NTF2-like_dom_sf"/>
</dbReference>
<dbReference type="Gene3D" id="2.130.10.10">
    <property type="entry name" value="YVTN repeat-like/Quinoprotein amine dehydrogenase"/>
    <property type="match status" value="1"/>
</dbReference>
<evidence type="ECO:0000313" key="2">
    <source>
        <dbReference type="Proteomes" id="UP000002729"/>
    </source>
</evidence>
<dbReference type="InterPro" id="IPR019775">
    <property type="entry name" value="WD40_repeat_CS"/>
</dbReference>
<dbReference type="RefSeq" id="XP_009039964.1">
    <property type="nucleotide sequence ID" value="XM_009041716.1"/>
</dbReference>
<dbReference type="SUPFAM" id="SSF54427">
    <property type="entry name" value="NTF2-like"/>
    <property type="match status" value="1"/>
</dbReference>
<dbReference type="KEGG" id="aaf:AURANDRAFT_66542"/>
<sequence length="790" mass="84031">MRSYGRLAACSGFLERLVREHADWTARAKQAFALMDLVHDPRRRLRVVSQTLPGACRRGFAVTALAARRDGARRGDETTLLAVDAAGEAAIASWWSCDDRTAEDEVVGARGGGAARLPSWSPNWWRLFDTRARGRSNRVRFSELIWGEDAGYGVTAFTCGYDGLAFGVFLTVPFPTSEPVAGKVRRHAVSDGTFRILGARPLFDVGGPGGTPAWSVAASPGLPHLLAAVGNGAVELRDVRAPGSKRVIQRRFNVRAPDRVRGLRVGAHAAGGRVVSRSVALSAPFLAAGAADGVARVWDLRKAPRDDPRQRPLLRVAFARDGARLLTACYDGTASAWAVSGPPAPREVIADHRGHAVERIAVDGDATLASVDFTGCLKLSRLDEAKVAVRHLDVDGDAGSPTCVAAPSFDEPAAAVALRPEPDLPKTRALALATGSLASLSVLALGHCDGTVSTVALPFAGPSFRKREAELRRKVPAGHVWDGARRRQKSALHTMVHKIILALALCGADAFVPAGLSAPSSALSVATLEKAEAKTAAWPAKTAAWRAACDASGVVSYADFGIRVGAVEEVAPAPRVVVAAGEPMMKRLGVYEADEDALLAASTFPLAPDALIARCKEVLGPEIGVGTKDGGACLAEDFEFCAAVVGPIGKEAYLEALGTFQLEDAFPDLDPKYHLFRVDPFDEGRVWFHSRSSATHTEPLMGKPATGKKLELPPQCFHIDFTAEGLVKEIGFYVIDRRVGNTGGLGGAFAFFYGTGNPLPIPECQPYKPSKRFRLLNFVGKLGAKFAKKE</sequence>
<dbReference type="Proteomes" id="UP000002729">
    <property type="component" value="Unassembled WGS sequence"/>
</dbReference>
<dbReference type="AlphaFoldDB" id="F0YHY7"/>
<accession>F0YHY7</accession>
<keyword evidence="2" id="KW-1185">Reference proteome</keyword>
<dbReference type="eggNOG" id="ENOG502RZ34">
    <property type="taxonomic scope" value="Eukaryota"/>
</dbReference>
<dbReference type="InterPro" id="IPR036322">
    <property type="entry name" value="WD40_repeat_dom_sf"/>
</dbReference>
<dbReference type="PROSITE" id="PS00678">
    <property type="entry name" value="WD_REPEATS_1"/>
    <property type="match status" value="1"/>
</dbReference>
<dbReference type="OrthoDB" id="199820at2759"/>